<dbReference type="GO" id="GO:0102915">
    <property type="term" value="F:piperitol synthase activity"/>
    <property type="evidence" value="ECO:0007669"/>
    <property type="project" value="UniProtKB-EC"/>
</dbReference>
<dbReference type="InterPro" id="IPR017972">
    <property type="entry name" value="Cyt_P450_CS"/>
</dbReference>
<gene>
    <name evidence="15" type="ORF">Adt_39749</name>
</gene>
<evidence type="ECO:0000313" key="16">
    <source>
        <dbReference type="Proteomes" id="UP001604336"/>
    </source>
</evidence>
<dbReference type="AlphaFoldDB" id="A0ABD1Q5Y9"/>
<evidence type="ECO:0000256" key="10">
    <source>
        <dbReference type="ARBA" id="ARBA00052057"/>
    </source>
</evidence>
<dbReference type="CDD" id="cd20653">
    <property type="entry name" value="CYP81"/>
    <property type="match status" value="1"/>
</dbReference>
<comment type="catalytic activity">
    <reaction evidence="9">
        <text>(+)-pinoresinol + reduced [NADPH--hemoprotein reductase] + O2 = (+)-piperitol + oxidized [NADPH--hemoprotein reductase] + 2 H2O + H(+)</text>
        <dbReference type="Rhea" id="RHEA:56776"/>
        <dbReference type="Rhea" id="RHEA-COMP:11964"/>
        <dbReference type="Rhea" id="RHEA-COMP:11965"/>
        <dbReference type="ChEBI" id="CHEBI:40"/>
        <dbReference type="ChEBI" id="CHEBI:15377"/>
        <dbReference type="ChEBI" id="CHEBI:15378"/>
        <dbReference type="ChEBI" id="CHEBI:15379"/>
        <dbReference type="ChEBI" id="CHEBI:57618"/>
        <dbReference type="ChEBI" id="CHEBI:58210"/>
        <dbReference type="ChEBI" id="CHEBI:141003"/>
        <dbReference type="EC" id="1.14.19.74"/>
    </reaction>
    <physiologicalReaction direction="left-to-right" evidence="9">
        <dbReference type="Rhea" id="RHEA:56777"/>
    </physiologicalReaction>
</comment>
<dbReference type="PROSITE" id="PS00086">
    <property type="entry name" value="CYTOCHROME_P450"/>
    <property type="match status" value="1"/>
</dbReference>
<evidence type="ECO:0000256" key="7">
    <source>
        <dbReference type="ARBA" id="ARBA00023033"/>
    </source>
</evidence>
<evidence type="ECO:0000256" key="1">
    <source>
        <dbReference type="ARBA" id="ARBA00004167"/>
    </source>
</evidence>
<dbReference type="GO" id="GO:0016020">
    <property type="term" value="C:membrane"/>
    <property type="evidence" value="ECO:0007669"/>
    <property type="project" value="UniProtKB-SubCell"/>
</dbReference>
<comment type="caution">
    <text evidence="15">The sequence shown here is derived from an EMBL/GenBank/DDBJ whole genome shotgun (WGS) entry which is preliminary data.</text>
</comment>
<dbReference type="PANTHER" id="PTHR47947:SF57">
    <property type="entry name" value="CYTOCHROME P450 81F3-LIKE"/>
    <property type="match status" value="1"/>
</dbReference>
<keyword evidence="5 14" id="KW-0560">Oxidoreductase</keyword>
<evidence type="ECO:0000256" key="14">
    <source>
        <dbReference type="RuleBase" id="RU000461"/>
    </source>
</evidence>
<comment type="catalytic activity">
    <reaction evidence="10">
        <text>(+)-piperitol + reduced [NADPH--hemoprotein reductase] + O2 = (+)-sesamin + oxidized [NADPH--hemoprotein reductase] + 2 H2O + H(+)</text>
        <dbReference type="Rhea" id="RHEA:56780"/>
        <dbReference type="Rhea" id="RHEA-COMP:11964"/>
        <dbReference type="Rhea" id="RHEA-COMP:11965"/>
        <dbReference type="ChEBI" id="CHEBI:15377"/>
        <dbReference type="ChEBI" id="CHEBI:15378"/>
        <dbReference type="ChEBI" id="CHEBI:15379"/>
        <dbReference type="ChEBI" id="CHEBI:57618"/>
        <dbReference type="ChEBI" id="CHEBI:58210"/>
        <dbReference type="ChEBI" id="CHEBI:66470"/>
        <dbReference type="ChEBI" id="CHEBI:141003"/>
        <dbReference type="EC" id="1.14.19.74"/>
    </reaction>
    <physiologicalReaction direction="left-to-right" evidence="10">
        <dbReference type="Rhea" id="RHEA:56781"/>
    </physiologicalReaction>
</comment>
<dbReference type="EMBL" id="JBFOLK010000012">
    <property type="protein sequence ID" value="KAL2471613.1"/>
    <property type="molecule type" value="Genomic_DNA"/>
</dbReference>
<evidence type="ECO:0000256" key="11">
    <source>
        <dbReference type="ARBA" id="ARBA00056759"/>
    </source>
</evidence>
<proteinExistence type="inferred from homology"/>
<keyword evidence="16" id="KW-1185">Reference proteome</keyword>
<dbReference type="Gene3D" id="1.10.630.10">
    <property type="entry name" value="Cytochrome P450"/>
    <property type="match status" value="1"/>
</dbReference>
<keyword evidence="7 14" id="KW-0503">Monooxygenase</keyword>
<dbReference type="InterPro" id="IPR036396">
    <property type="entry name" value="Cyt_P450_sf"/>
</dbReference>
<name>A0ABD1Q5Y9_9LAMI</name>
<dbReference type="PRINTS" id="PR00385">
    <property type="entry name" value="P450"/>
</dbReference>
<evidence type="ECO:0000256" key="4">
    <source>
        <dbReference type="ARBA" id="ARBA00022723"/>
    </source>
</evidence>
<keyword evidence="4 13" id="KW-0479">Metal-binding</keyword>
<comment type="subcellular location">
    <subcellularLocation>
        <location evidence="1">Membrane</location>
        <topology evidence="1">Single-pass membrane protein</topology>
    </subcellularLocation>
</comment>
<keyword evidence="6 13" id="KW-0408">Iron</keyword>
<evidence type="ECO:0000256" key="9">
    <source>
        <dbReference type="ARBA" id="ARBA00052022"/>
    </source>
</evidence>
<accession>A0ABD1Q5Y9</accession>
<dbReference type="FunFam" id="1.10.630.10:FF:000023">
    <property type="entry name" value="Cytochrome P450 family protein"/>
    <property type="match status" value="1"/>
</dbReference>
<dbReference type="EC" id="1.14.19.74" evidence="12"/>
<keyword evidence="3 13" id="KW-0349">Heme</keyword>
<dbReference type="SUPFAM" id="SSF48264">
    <property type="entry name" value="Cytochrome P450"/>
    <property type="match status" value="1"/>
</dbReference>
<feature type="binding site" description="axial binding residue" evidence="13">
    <location>
        <position position="495"/>
    </location>
    <ligand>
        <name>heme</name>
        <dbReference type="ChEBI" id="CHEBI:30413"/>
    </ligand>
    <ligandPart>
        <name>Fe</name>
        <dbReference type="ChEBI" id="CHEBI:18248"/>
    </ligandPart>
</feature>
<evidence type="ECO:0000256" key="13">
    <source>
        <dbReference type="PIRSR" id="PIRSR602401-1"/>
    </source>
</evidence>
<dbReference type="PANTHER" id="PTHR47947">
    <property type="entry name" value="CYTOCHROME P450 82C3-RELATED"/>
    <property type="match status" value="1"/>
</dbReference>
<organism evidence="15 16">
    <name type="scientific">Abeliophyllum distichum</name>
    <dbReference type="NCBI Taxonomy" id="126358"/>
    <lineage>
        <taxon>Eukaryota</taxon>
        <taxon>Viridiplantae</taxon>
        <taxon>Streptophyta</taxon>
        <taxon>Embryophyta</taxon>
        <taxon>Tracheophyta</taxon>
        <taxon>Spermatophyta</taxon>
        <taxon>Magnoliopsida</taxon>
        <taxon>eudicotyledons</taxon>
        <taxon>Gunneridae</taxon>
        <taxon>Pentapetalae</taxon>
        <taxon>asterids</taxon>
        <taxon>lamiids</taxon>
        <taxon>Lamiales</taxon>
        <taxon>Oleaceae</taxon>
        <taxon>Forsythieae</taxon>
        <taxon>Abeliophyllum</taxon>
    </lineage>
</organism>
<evidence type="ECO:0000256" key="2">
    <source>
        <dbReference type="ARBA" id="ARBA00010617"/>
    </source>
</evidence>
<dbReference type="GO" id="GO:0046872">
    <property type="term" value="F:metal ion binding"/>
    <property type="evidence" value="ECO:0007669"/>
    <property type="project" value="UniProtKB-KW"/>
</dbReference>
<comment type="cofactor">
    <cofactor evidence="13">
        <name>heme</name>
        <dbReference type="ChEBI" id="CHEBI:30413"/>
    </cofactor>
</comment>
<keyword evidence="8" id="KW-0472">Membrane</keyword>
<dbReference type="InterPro" id="IPR002401">
    <property type="entry name" value="Cyt_P450_E_grp-I"/>
</dbReference>
<comment type="function">
    <text evidence="11">Involved in the biosynthesis of (+)-sesamin, a furofuran class lignan. Functions in a dual catalytic mode. Catalyzes the synthesis of (+)-sesamin from (+)- pinoresinol by formation of two successive methylenedioxy bridges on (+)-pinoresinol and (+)-piperitol, respectively.</text>
</comment>
<sequence>MEKLAKFVIRKKWSTKVKEERGPQVNYFPLEEDVPTYKATNTRYLSFINSQKWSIFLYTFLSYLRCTFFTKQFLHKLRNQPPSPILDLPIIGHLYLLKKPLYRSLAKLSERYGPVLLLQFGSRPVLVVSSPSAAEECLNKNDIIFANRPRMMAGKHFGNNYTSLAWTSYGDHWRNLRRIASIEILSTHRIQMLQNIRTDEIKGMINRLYRDSEEKRVVDMKTAFYEMTMNVMMRMIAGKRYFGENVEEIEEGKRFREILNETFRLGTTNMADFIPVVRWLGLGGMEKKLMVVQKKRELFMQELLEQCKRRLGGANNGDSEMEGKKKTMIDVLLTLQEKEPAYYTDGSIRDLMLVLLGAGTDTSSGTMEWALSVLLNNPEILKKAQMEIDNHVGQERLIDESDIANLPYLRCIINETLRMYPPGPLVIPHESSEDCVVGGYRVSQGTMLLVNLWAIHNDPKIWEDARIFKPERFQGLEATRDGYKLMPFGSGRRGCPGEGLAVRMVGMGLGSVIQCFDWGRIGNELVDMAEGTGLSMPKAQPLMAKCTPRPVAAKLFSS</sequence>
<dbReference type="InterPro" id="IPR001128">
    <property type="entry name" value="Cyt_P450"/>
</dbReference>
<protein>
    <recommendedName>
        <fullName evidence="12">(+)-piperitol/(+)-sesamin synthase</fullName>
        <ecNumber evidence="12">1.14.19.74</ecNumber>
    </recommendedName>
</protein>
<evidence type="ECO:0000256" key="5">
    <source>
        <dbReference type="ARBA" id="ARBA00023002"/>
    </source>
</evidence>
<dbReference type="Pfam" id="PF00067">
    <property type="entry name" value="p450"/>
    <property type="match status" value="1"/>
</dbReference>
<evidence type="ECO:0000256" key="12">
    <source>
        <dbReference type="ARBA" id="ARBA00066876"/>
    </source>
</evidence>
<evidence type="ECO:0000313" key="15">
    <source>
        <dbReference type="EMBL" id="KAL2471613.1"/>
    </source>
</evidence>
<evidence type="ECO:0000256" key="3">
    <source>
        <dbReference type="ARBA" id="ARBA00022617"/>
    </source>
</evidence>
<dbReference type="InterPro" id="IPR050651">
    <property type="entry name" value="Plant_Cytochrome_P450_Monoox"/>
</dbReference>
<dbReference type="PRINTS" id="PR00463">
    <property type="entry name" value="EP450I"/>
</dbReference>
<reference evidence="16" key="1">
    <citation type="submission" date="2024-07" db="EMBL/GenBank/DDBJ databases">
        <title>Two chromosome-level genome assemblies of Korean endemic species Abeliophyllum distichum and Forsythia ovata (Oleaceae).</title>
        <authorList>
            <person name="Jang H."/>
        </authorList>
    </citation>
    <scope>NUCLEOTIDE SEQUENCE [LARGE SCALE GENOMIC DNA]</scope>
</reference>
<evidence type="ECO:0000256" key="6">
    <source>
        <dbReference type="ARBA" id="ARBA00023004"/>
    </source>
</evidence>
<comment type="similarity">
    <text evidence="2 14">Belongs to the cytochrome P450 family.</text>
</comment>
<evidence type="ECO:0000256" key="8">
    <source>
        <dbReference type="ARBA" id="ARBA00023136"/>
    </source>
</evidence>
<dbReference type="Proteomes" id="UP001604336">
    <property type="component" value="Unassembled WGS sequence"/>
</dbReference>